<feature type="transmembrane region" description="Helical" evidence="2">
    <location>
        <begin position="6"/>
        <end position="28"/>
    </location>
</feature>
<keyword evidence="4" id="KW-1185">Reference proteome</keyword>
<keyword evidence="2" id="KW-0812">Transmembrane</keyword>
<dbReference type="EMBL" id="SMKL01000045">
    <property type="protein sequence ID" value="TDC49199.1"/>
    <property type="molecule type" value="Genomic_DNA"/>
</dbReference>
<proteinExistence type="predicted"/>
<keyword evidence="2" id="KW-1133">Transmembrane helix</keyword>
<gene>
    <name evidence="3" type="ORF">E1212_19080</name>
</gene>
<evidence type="ECO:0000256" key="1">
    <source>
        <dbReference type="SAM" id="MobiDB-lite"/>
    </source>
</evidence>
<name>A0A4R4RJQ0_9ACTN</name>
<dbReference type="InterPro" id="IPR011737">
    <property type="entry name" value="CHP02206_TP0381"/>
</dbReference>
<feature type="transmembrane region" description="Helical" evidence="2">
    <location>
        <begin position="201"/>
        <end position="221"/>
    </location>
</feature>
<evidence type="ECO:0000256" key="2">
    <source>
        <dbReference type="SAM" id="Phobius"/>
    </source>
</evidence>
<accession>A0A4R4RJQ0</accession>
<comment type="caution">
    <text evidence="3">The sequence shown here is derived from an EMBL/GenBank/DDBJ whole genome shotgun (WGS) entry which is preliminary data.</text>
</comment>
<keyword evidence="2" id="KW-0472">Membrane</keyword>
<sequence length="260" mass="28687">MADDTFTPYGASHVAVLAVLTALAWWLVRQGRAVRGTPAADRLSTGFAVVFLAVTLPLQVYFNLPGRFDLGLSLPVQLCDLAWLAAIHALLTRRRWSAALTYYWGLTLSVQPILTPDLDAQFPDPAFVLYWAMHGLTVVAAVFLTWGLGIRPGWDSYRVAVTATAVWAATVFAFNSAADVNYGFLNEKPDSASLLDLFGPWPWYLVVETTLIVAVWALITWPWTRTRPARREEPGTRPARPGAPRSGSPGARPRRRTRPG</sequence>
<feature type="region of interest" description="Disordered" evidence="1">
    <location>
        <begin position="228"/>
        <end position="260"/>
    </location>
</feature>
<protein>
    <submittedName>
        <fullName evidence="3">TIGR02206 family membrane protein</fullName>
    </submittedName>
</protein>
<dbReference type="Pfam" id="PF14808">
    <property type="entry name" value="TMEM164"/>
    <property type="match status" value="1"/>
</dbReference>
<evidence type="ECO:0000313" key="3">
    <source>
        <dbReference type="EMBL" id="TDC49199.1"/>
    </source>
</evidence>
<reference evidence="3 4" key="1">
    <citation type="submission" date="2019-02" db="EMBL/GenBank/DDBJ databases">
        <title>Draft genome sequences of novel Actinobacteria.</title>
        <authorList>
            <person name="Sahin N."/>
            <person name="Ay H."/>
            <person name="Saygin H."/>
        </authorList>
    </citation>
    <scope>NUCLEOTIDE SEQUENCE [LARGE SCALE GENOMIC DNA]</scope>
    <source>
        <strain evidence="3 4">KC603</strain>
    </source>
</reference>
<feature type="transmembrane region" description="Helical" evidence="2">
    <location>
        <begin position="159"/>
        <end position="178"/>
    </location>
</feature>
<feature type="transmembrane region" description="Helical" evidence="2">
    <location>
        <begin position="40"/>
        <end position="62"/>
    </location>
</feature>
<evidence type="ECO:0000313" key="4">
    <source>
        <dbReference type="Proteomes" id="UP000295621"/>
    </source>
</evidence>
<dbReference type="Proteomes" id="UP000295621">
    <property type="component" value="Unassembled WGS sequence"/>
</dbReference>
<feature type="transmembrane region" description="Helical" evidence="2">
    <location>
        <begin position="127"/>
        <end position="147"/>
    </location>
</feature>
<dbReference type="OrthoDB" id="9813172at2"/>
<organism evidence="3 4">
    <name type="scientific">Jiangella ureilytica</name>
    <dbReference type="NCBI Taxonomy" id="2530374"/>
    <lineage>
        <taxon>Bacteria</taxon>
        <taxon>Bacillati</taxon>
        <taxon>Actinomycetota</taxon>
        <taxon>Actinomycetes</taxon>
        <taxon>Jiangellales</taxon>
        <taxon>Jiangellaceae</taxon>
        <taxon>Jiangella</taxon>
    </lineage>
</organism>
<feature type="transmembrane region" description="Helical" evidence="2">
    <location>
        <begin position="74"/>
        <end position="91"/>
    </location>
</feature>
<dbReference type="AlphaFoldDB" id="A0A4R4RJQ0"/>
<dbReference type="RefSeq" id="WP_131985335.1">
    <property type="nucleotide sequence ID" value="NZ_SMKL01000045.1"/>
</dbReference>
<feature type="compositionally biased region" description="Low complexity" evidence="1">
    <location>
        <begin position="236"/>
        <end position="251"/>
    </location>
</feature>
<feature type="transmembrane region" description="Helical" evidence="2">
    <location>
        <begin position="98"/>
        <end position="115"/>
    </location>
</feature>
<dbReference type="NCBIfam" id="TIGR02206">
    <property type="entry name" value="intg_mem_TP0381"/>
    <property type="match status" value="1"/>
</dbReference>